<dbReference type="AlphaFoldDB" id="A0A1L7X8H7"/>
<feature type="transmembrane region" description="Helical" evidence="8">
    <location>
        <begin position="217"/>
        <end position="237"/>
    </location>
</feature>
<keyword evidence="10" id="KW-1185">Reference proteome</keyword>
<dbReference type="GO" id="GO:0022857">
    <property type="term" value="F:transmembrane transporter activity"/>
    <property type="evidence" value="ECO:0007669"/>
    <property type="project" value="InterPro"/>
</dbReference>
<feature type="transmembrane region" description="Helical" evidence="8">
    <location>
        <begin position="144"/>
        <end position="170"/>
    </location>
</feature>
<feature type="transmembrane region" description="Helical" evidence="8">
    <location>
        <begin position="501"/>
        <end position="520"/>
    </location>
</feature>
<dbReference type="Pfam" id="PF02133">
    <property type="entry name" value="Transp_cyt_pur"/>
    <property type="match status" value="1"/>
</dbReference>
<evidence type="ECO:0000313" key="10">
    <source>
        <dbReference type="Proteomes" id="UP000184330"/>
    </source>
</evidence>
<evidence type="ECO:0000256" key="5">
    <source>
        <dbReference type="ARBA" id="ARBA00022989"/>
    </source>
</evidence>
<gene>
    <name evidence="9" type="ORF">PAC_11231</name>
</gene>
<feature type="transmembrane region" description="Helical" evidence="8">
    <location>
        <begin position="386"/>
        <end position="407"/>
    </location>
</feature>
<dbReference type="GO" id="GO:0005886">
    <property type="term" value="C:plasma membrane"/>
    <property type="evidence" value="ECO:0007669"/>
    <property type="project" value="TreeGrafter"/>
</dbReference>
<evidence type="ECO:0000256" key="2">
    <source>
        <dbReference type="ARBA" id="ARBA00008974"/>
    </source>
</evidence>
<keyword evidence="4 8" id="KW-0812">Transmembrane</keyword>
<organism evidence="9 10">
    <name type="scientific">Phialocephala subalpina</name>
    <dbReference type="NCBI Taxonomy" id="576137"/>
    <lineage>
        <taxon>Eukaryota</taxon>
        <taxon>Fungi</taxon>
        <taxon>Dikarya</taxon>
        <taxon>Ascomycota</taxon>
        <taxon>Pezizomycotina</taxon>
        <taxon>Leotiomycetes</taxon>
        <taxon>Helotiales</taxon>
        <taxon>Mollisiaceae</taxon>
        <taxon>Phialocephala</taxon>
        <taxon>Phialocephala fortinii species complex</taxon>
    </lineage>
</organism>
<dbReference type="Proteomes" id="UP000184330">
    <property type="component" value="Unassembled WGS sequence"/>
</dbReference>
<dbReference type="PANTHER" id="PTHR31806:SF1">
    <property type="entry name" value="PURINE-CYTOSINE PERMEASE FCY2-RELATED"/>
    <property type="match status" value="1"/>
</dbReference>
<dbReference type="GO" id="GO:0000329">
    <property type="term" value="C:fungal-type vacuole membrane"/>
    <property type="evidence" value="ECO:0007669"/>
    <property type="project" value="TreeGrafter"/>
</dbReference>
<comment type="subcellular location">
    <subcellularLocation>
        <location evidence="1">Membrane</location>
        <topology evidence="1">Multi-pass membrane protein</topology>
    </subcellularLocation>
</comment>
<evidence type="ECO:0000256" key="7">
    <source>
        <dbReference type="PIRNR" id="PIRNR002744"/>
    </source>
</evidence>
<feature type="transmembrane region" description="Helical" evidence="8">
    <location>
        <begin position="190"/>
        <end position="210"/>
    </location>
</feature>
<dbReference type="PANTHER" id="PTHR31806">
    <property type="entry name" value="PURINE-CYTOSINE PERMEASE FCY2-RELATED"/>
    <property type="match status" value="1"/>
</dbReference>
<dbReference type="InterPro" id="IPR026030">
    <property type="entry name" value="Pur-cyt_permease_Fcy2/21/22"/>
</dbReference>
<evidence type="ECO:0000256" key="3">
    <source>
        <dbReference type="ARBA" id="ARBA00022448"/>
    </source>
</evidence>
<name>A0A1L7X8H7_9HELO</name>
<feature type="transmembrane region" description="Helical" evidence="8">
    <location>
        <begin position="462"/>
        <end position="481"/>
    </location>
</feature>
<dbReference type="PIRSF" id="PIRSF002744">
    <property type="entry name" value="Pur-cyt_permease"/>
    <property type="match status" value="1"/>
</dbReference>
<accession>A0A1L7X8H7</accession>
<feature type="transmembrane region" description="Helical" evidence="8">
    <location>
        <begin position="261"/>
        <end position="284"/>
    </location>
</feature>
<feature type="transmembrane region" description="Helical" evidence="8">
    <location>
        <begin position="114"/>
        <end position="132"/>
    </location>
</feature>
<evidence type="ECO:0000256" key="4">
    <source>
        <dbReference type="ARBA" id="ARBA00022692"/>
    </source>
</evidence>
<evidence type="ECO:0000313" key="9">
    <source>
        <dbReference type="EMBL" id="CZR61335.1"/>
    </source>
</evidence>
<feature type="transmembrane region" description="Helical" evidence="8">
    <location>
        <begin position="296"/>
        <end position="323"/>
    </location>
</feature>
<dbReference type="OrthoDB" id="5428495at2759"/>
<feature type="transmembrane region" description="Helical" evidence="8">
    <location>
        <begin position="77"/>
        <end position="102"/>
    </location>
</feature>
<comment type="similarity">
    <text evidence="2 7">Belongs to the purine-cytosine permease (2.A.39) family.</text>
</comment>
<evidence type="ECO:0000256" key="6">
    <source>
        <dbReference type="ARBA" id="ARBA00023136"/>
    </source>
</evidence>
<dbReference type="InterPro" id="IPR001248">
    <property type="entry name" value="Pur-cyt_permease"/>
</dbReference>
<keyword evidence="6 7" id="KW-0472">Membrane</keyword>
<reference evidence="9 10" key="1">
    <citation type="submission" date="2016-03" db="EMBL/GenBank/DDBJ databases">
        <authorList>
            <person name="Ploux O."/>
        </authorList>
    </citation>
    <scope>NUCLEOTIDE SEQUENCE [LARGE SCALE GENOMIC DNA]</scope>
    <source>
        <strain evidence="9 10">UAMH 11012</strain>
    </source>
</reference>
<sequence>MLNTTMDPEKAILEKTNIAELPPTYIDVAEGDILAPKDISTTYWGVLGKWSRKLESLGVEARGIQPVLPEERTPQSYWGLCMIWTSAGLTIGTLTTGILGPYSFNLTFNQTCAIIWGAGGLGSAVSAYLAIFGKKNGMRALVNARYIMGYYGAMIIAMLNNLTNIVFGVLDCILGGQTLNALSKGRLPTIAGMVIVGIVPWFLGTAGFKYIHYYERVAWIGPAIVFISLYAVGTPHFETSMTPPVSPDSSPIDSATQTGLILSYIAVIYGSFSGWVAISADYYIYFPVTTPSWKIFLMSFLGMFVMPAFAMTCGAGFATALWMNDAWAENWEENGSVAALVEIVLRPLGPVRYFFIFIFAWSLISNNVFNYYSISIATQIFGSRALLLPRYVYTLLACIIMIIMSILGRSSLYTILSDLMAIIGYWCTIYFVIFVEEHLIFRSWMGRGWDLEAWNERKRLPTGLAAMGAFCVGIVGAVLGMSEAWYTGVAGRLVGSYGGDLGSELGFLFAGAAYLMMRWVELKYFDR</sequence>
<dbReference type="Gene3D" id="1.10.4160.10">
    <property type="entry name" value="Hydantoin permease"/>
    <property type="match status" value="1"/>
</dbReference>
<evidence type="ECO:0000256" key="8">
    <source>
        <dbReference type="SAM" id="Phobius"/>
    </source>
</evidence>
<protein>
    <submittedName>
        <fullName evidence="9">Related to purine-cytosine permease</fullName>
    </submittedName>
</protein>
<dbReference type="EMBL" id="FJOG01000018">
    <property type="protein sequence ID" value="CZR61335.1"/>
    <property type="molecule type" value="Genomic_DNA"/>
</dbReference>
<evidence type="ECO:0000256" key="1">
    <source>
        <dbReference type="ARBA" id="ARBA00004141"/>
    </source>
</evidence>
<feature type="transmembrane region" description="Helical" evidence="8">
    <location>
        <begin position="419"/>
        <end position="441"/>
    </location>
</feature>
<feature type="transmembrane region" description="Helical" evidence="8">
    <location>
        <begin position="353"/>
        <end position="374"/>
    </location>
</feature>
<proteinExistence type="inferred from homology"/>
<keyword evidence="5 8" id="KW-1133">Transmembrane helix</keyword>
<keyword evidence="3 7" id="KW-0813">Transport</keyword>